<dbReference type="PANTHER" id="PTHR32387:SF0">
    <property type="entry name" value="PROTEIN NO VEIN"/>
    <property type="match status" value="1"/>
</dbReference>
<reference evidence="3" key="1">
    <citation type="submission" date="2021-02" db="EMBL/GenBank/DDBJ databases">
        <authorList>
            <person name="Nowell W R."/>
        </authorList>
    </citation>
    <scope>NUCLEOTIDE SEQUENCE</scope>
</reference>
<evidence type="ECO:0000313" key="3">
    <source>
        <dbReference type="EMBL" id="CAF4167242.1"/>
    </source>
</evidence>
<evidence type="ECO:0000256" key="1">
    <source>
        <dbReference type="SAM" id="MobiDB-lite"/>
    </source>
</evidence>
<feature type="non-terminal residue" evidence="3">
    <location>
        <position position="1"/>
    </location>
</feature>
<dbReference type="PANTHER" id="PTHR32387">
    <property type="entry name" value="WU:FJ29H11"/>
    <property type="match status" value="1"/>
</dbReference>
<protein>
    <submittedName>
        <fullName evidence="3">Uncharacterized protein</fullName>
    </submittedName>
</protein>
<evidence type="ECO:0000313" key="2">
    <source>
        <dbReference type="EMBL" id="CAF1357013.1"/>
    </source>
</evidence>
<dbReference type="Proteomes" id="UP000677228">
    <property type="component" value="Unassembled WGS sequence"/>
</dbReference>
<organism evidence="3 4">
    <name type="scientific">Didymodactylos carnosus</name>
    <dbReference type="NCBI Taxonomy" id="1234261"/>
    <lineage>
        <taxon>Eukaryota</taxon>
        <taxon>Metazoa</taxon>
        <taxon>Spiralia</taxon>
        <taxon>Gnathifera</taxon>
        <taxon>Rotifera</taxon>
        <taxon>Eurotatoria</taxon>
        <taxon>Bdelloidea</taxon>
        <taxon>Philodinida</taxon>
        <taxon>Philodinidae</taxon>
        <taxon>Didymodactylos</taxon>
    </lineage>
</organism>
<sequence>YSLQQVDSYDDDDDNDTEEDQEQLSSMNMLKEMKILPLQHQSHLVSINDYLTTPIFFPLEKSAKYSKHLKILLQDLPTLDEQLFTYIEQVHPQRLDNIKRLLKNLGILEIRNIHDIYRQHILPTLKNDKEIWRFKSDSTLMSYFVCVFHYVYKDDPDKFDLKTFQTVIQVKTIDGKFHNPLKTVIHLTKAYGCDYSLEHLSHGQDYFTFIHDDYLKEFGQDLLQYKYKWLTFLKDLGIQEFLNIEQIDHKYSSIYELELTSWSHCQMDLLTAIGTDCECFTIKDYTCKEFDSLLDKAKDDQQYHSLCQNLLLLFNKLWRTITYYFDAQVHLTRNNKHLMIFKSTFSMKLKQREWIPATAIQRKNGNMRKEIQMKQSSDVYYLSQNNFFQQYFPHLDSNKIQLTEMELVTNILEFKQQIKQSDMLVLLLHWTSGIDIDKLQTMFDQTTTNDLIVPCPSSLLTAESPYDQCVDSCQNMSKIYKFIGSNYLSKFILWPLILIPSKTTLIGGQFVFPKDVYWSDSTNLLQKYSSLIKQSRHSLNFYYGNDVELQMLFLDTFHIDVLPSVQDYLPLIDYFIQLNELNKEQLIDLWKLFEIIIQMAFNNNDEKKLEIIDIFHSRSCIPCWSIDSISPNSINWVKVVDKPLISHDKDIAALFQDILFIIKLP</sequence>
<dbReference type="InterPro" id="IPR052957">
    <property type="entry name" value="Auxin_embryo_med"/>
</dbReference>
<dbReference type="Proteomes" id="UP000682733">
    <property type="component" value="Unassembled WGS sequence"/>
</dbReference>
<name>A0A8S2RL35_9BILA</name>
<accession>A0A8S2RL35</accession>
<dbReference type="EMBL" id="CAJNOK010023037">
    <property type="protein sequence ID" value="CAF1357013.1"/>
    <property type="molecule type" value="Genomic_DNA"/>
</dbReference>
<evidence type="ECO:0000313" key="4">
    <source>
        <dbReference type="Proteomes" id="UP000682733"/>
    </source>
</evidence>
<gene>
    <name evidence="2" type="ORF">OVA965_LOCUS31061</name>
    <name evidence="3" type="ORF">TMI583_LOCUS31881</name>
</gene>
<feature type="compositionally biased region" description="Acidic residues" evidence="1">
    <location>
        <begin position="8"/>
        <end position="22"/>
    </location>
</feature>
<comment type="caution">
    <text evidence="3">The sequence shown here is derived from an EMBL/GenBank/DDBJ whole genome shotgun (WGS) entry which is preliminary data.</text>
</comment>
<feature type="region of interest" description="Disordered" evidence="1">
    <location>
        <begin position="1"/>
        <end position="24"/>
    </location>
</feature>
<dbReference type="AlphaFoldDB" id="A0A8S2RL35"/>
<feature type="non-terminal residue" evidence="3">
    <location>
        <position position="665"/>
    </location>
</feature>
<dbReference type="EMBL" id="CAJOBA010044684">
    <property type="protein sequence ID" value="CAF4167242.1"/>
    <property type="molecule type" value="Genomic_DNA"/>
</dbReference>
<proteinExistence type="predicted"/>